<evidence type="ECO:0000256" key="18">
    <source>
        <dbReference type="ARBA" id="ARBA00048958"/>
    </source>
</evidence>
<reference evidence="24" key="3">
    <citation type="submission" date="2025-08" db="UniProtKB">
        <authorList>
            <consortium name="Ensembl"/>
        </authorList>
    </citation>
    <scope>IDENTIFICATION</scope>
</reference>
<dbReference type="InterPro" id="IPR028939">
    <property type="entry name" value="P5C_Rdtase_cat_N"/>
</dbReference>
<keyword evidence="14" id="KW-0408">Iron</keyword>
<protein>
    <submittedName>
        <fullName evidence="24">STEAP3 metalloreductase</fullName>
    </submittedName>
</protein>
<reference evidence="24" key="4">
    <citation type="submission" date="2025-09" db="UniProtKB">
        <authorList>
            <consortium name="Ensembl"/>
        </authorList>
    </citation>
    <scope>IDENTIFICATION</scope>
</reference>
<evidence type="ECO:0000256" key="1">
    <source>
        <dbReference type="ARBA" id="ARBA00001970"/>
    </source>
</evidence>
<feature type="transmembrane region" description="Helical" evidence="21">
    <location>
        <begin position="261"/>
        <end position="286"/>
    </location>
</feature>
<evidence type="ECO:0000313" key="25">
    <source>
        <dbReference type="Proteomes" id="UP000018467"/>
    </source>
</evidence>
<keyword evidence="10" id="KW-0967">Endosome</keyword>
<dbReference type="GO" id="GO:0015677">
    <property type="term" value="P:copper ion import"/>
    <property type="evidence" value="ECO:0007669"/>
    <property type="project" value="TreeGrafter"/>
</dbReference>
<keyword evidence="8 21" id="KW-0812">Transmembrane</keyword>
<feature type="region of interest" description="Disordered" evidence="20">
    <location>
        <begin position="16"/>
        <end position="70"/>
    </location>
</feature>
<evidence type="ECO:0000256" key="3">
    <source>
        <dbReference type="ARBA" id="ARBA00004337"/>
    </source>
</evidence>
<evidence type="ECO:0000256" key="2">
    <source>
        <dbReference type="ARBA" id="ARBA00001974"/>
    </source>
</evidence>
<evidence type="ECO:0000256" key="8">
    <source>
        <dbReference type="ARBA" id="ARBA00022692"/>
    </source>
</evidence>
<evidence type="ECO:0000256" key="17">
    <source>
        <dbReference type="ARBA" id="ARBA00023136"/>
    </source>
</evidence>
<dbReference type="Ensembl" id="ENSAMXT00000045084.1">
    <property type="protein sequence ID" value="ENSAMXP00000038323.1"/>
    <property type="gene ID" value="ENSAMXG00000035265.1"/>
</dbReference>
<evidence type="ECO:0000256" key="7">
    <source>
        <dbReference type="ARBA" id="ARBA00022630"/>
    </source>
</evidence>
<dbReference type="FunFam" id="3.40.50.720:FF:000051">
    <property type="entry name" value="STEAP2 metalloreductase"/>
    <property type="match status" value="1"/>
</dbReference>
<comment type="cofactor">
    <cofactor evidence="2">
        <name>FAD</name>
        <dbReference type="ChEBI" id="CHEBI:57692"/>
    </cofactor>
</comment>
<sequence>MSLGFLPGRYLERTRGAESSLHTHTHTHMQSRERERADSNSSETVDAMSDEMSTPLLPDTEAPDDPPLLAPGQPTVAILGSGDFSRSLAVRLVACGVSVVVGSRCVKRIAPGLFPDAVELRNQEGAVAKADRLVFLALFPEYYPSLLGLRASLVGKILIDVSNAVELGSSKVSNAERLAEMFPESVVIKGFNVISAWTLQTGAQDGNRQVLLCSDSTEGKREVAQLTRRMGFHPVDLGGLCLARDLESVPLRLFPSWRGPVLTTFLLFLFFYGYGFIRGILLPYLAYGRNSFYRLALDLVNESLPAVALVILALVYLPGLFAAWLQLWRGTKYQRFPGWLDVWLLRRKQLGLLSFFCAALHGVYSLCHPLRTATRHRLINAAYTQVKAGVEEPWDELGAWRSDLYLSFGVLALGVLSLLAITSLPAVGNILTWREFTFVQSGLGYAALTLSVTHTLVFGWDFAFSPQAYTFYMPPSYILAVALPCAVLVCRCLLLLPCISARLARIRRGWERIRKCPVPQHHHAGDNGTLPEV</sequence>
<evidence type="ECO:0000259" key="22">
    <source>
        <dbReference type="Pfam" id="PF01794"/>
    </source>
</evidence>
<dbReference type="Bgee" id="ENSAMXG00000035265">
    <property type="expression patterns" value="Expressed in heart and 10 other cell types or tissues"/>
</dbReference>
<dbReference type="InterPro" id="IPR036291">
    <property type="entry name" value="NAD(P)-bd_dom_sf"/>
</dbReference>
<dbReference type="SUPFAM" id="SSF51735">
    <property type="entry name" value="NAD(P)-binding Rossmann-fold domains"/>
    <property type="match status" value="1"/>
</dbReference>
<keyword evidence="16" id="KW-0406">Ion transport</keyword>
<keyword evidence="13" id="KW-0560">Oxidoreductase</keyword>
<keyword evidence="6" id="KW-0410">Iron transport</keyword>
<keyword evidence="12 21" id="KW-1133">Transmembrane helix</keyword>
<dbReference type="InterPro" id="IPR013130">
    <property type="entry name" value="Fe3_Rdtase_TM_dom"/>
</dbReference>
<evidence type="ECO:0000256" key="5">
    <source>
        <dbReference type="ARBA" id="ARBA00022448"/>
    </source>
</evidence>
<dbReference type="InParanoid" id="A0A3B1J7X4"/>
<reference evidence="25" key="1">
    <citation type="submission" date="2013-03" db="EMBL/GenBank/DDBJ databases">
        <authorList>
            <person name="Jeffery W."/>
            <person name="Warren W."/>
            <person name="Wilson R.K."/>
        </authorList>
    </citation>
    <scope>NUCLEOTIDE SEQUENCE</scope>
    <source>
        <strain evidence="25">female</strain>
    </source>
</reference>
<feature type="domain" description="Pyrroline-5-carboxylate reductase catalytic N-terminal" evidence="23">
    <location>
        <begin position="75"/>
        <end position="163"/>
    </location>
</feature>
<evidence type="ECO:0000256" key="4">
    <source>
        <dbReference type="ARBA" id="ARBA00007729"/>
    </source>
</evidence>
<dbReference type="GeneTree" id="ENSGT00390000008042"/>
<evidence type="ECO:0000313" key="24">
    <source>
        <dbReference type="Ensembl" id="ENSAMXP00000038323.1"/>
    </source>
</evidence>
<evidence type="ECO:0000256" key="15">
    <source>
        <dbReference type="ARBA" id="ARBA00023008"/>
    </source>
</evidence>
<comment type="cofactor">
    <cofactor evidence="1">
        <name>heme b</name>
        <dbReference type="ChEBI" id="CHEBI:60344"/>
    </cofactor>
</comment>
<feature type="transmembrane region" description="Helical" evidence="21">
    <location>
        <begin position="404"/>
        <end position="431"/>
    </location>
</feature>
<evidence type="ECO:0000256" key="19">
    <source>
        <dbReference type="ARBA" id="ARBA00049387"/>
    </source>
</evidence>
<comment type="subcellular location">
    <subcellularLocation>
        <location evidence="3">Endosome membrane</location>
        <topology evidence="3">Multi-pass membrane protein</topology>
    </subcellularLocation>
</comment>
<keyword evidence="25" id="KW-1185">Reference proteome</keyword>
<evidence type="ECO:0000256" key="14">
    <source>
        <dbReference type="ARBA" id="ARBA00023004"/>
    </source>
</evidence>
<evidence type="ECO:0000256" key="13">
    <source>
        <dbReference type="ARBA" id="ARBA00023002"/>
    </source>
</evidence>
<evidence type="ECO:0000256" key="16">
    <source>
        <dbReference type="ARBA" id="ARBA00023065"/>
    </source>
</evidence>
<dbReference type="GO" id="GO:0006826">
    <property type="term" value="P:iron ion transport"/>
    <property type="evidence" value="ECO:0007669"/>
    <property type="project" value="UniProtKB-KW"/>
</dbReference>
<dbReference type="GO" id="GO:0005886">
    <property type="term" value="C:plasma membrane"/>
    <property type="evidence" value="ECO:0007669"/>
    <property type="project" value="TreeGrafter"/>
</dbReference>
<evidence type="ECO:0000256" key="20">
    <source>
        <dbReference type="SAM" id="MobiDB-lite"/>
    </source>
</evidence>
<evidence type="ECO:0000256" key="11">
    <source>
        <dbReference type="ARBA" id="ARBA00022827"/>
    </source>
</evidence>
<feature type="transmembrane region" description="Helical" evidence="21">
    <location>
        <begin position="477"/>
        <end position="504"/>
    </location>
</feature>
<reference evidence="25" key="2">
    <citation type="journal article" date="2014" name="Nat. Commun.">
        <title>The cavefish genome reveals candidate genes for eye loss.</title>
        <authorList>
            <person name="McGaugh S.E."/>
            <person name="Gross J.B."/>
            <person name="Aken B."/>
            <person name="Blin M."/>
            <person name="Borowsky R."/>
            <person name="Chalopin D."/>
            <person name="Hinaux H."/>
            <person name="Jeffery W.R."/>
            <person name="Keene A."/>
            <person name="Ma L."/>
            <person name="Minx P."/>
            <person name="Murphy D."/>
            <person name="O'Quin K.E."/>
            <person name="Retaux S."/>
            <person name="Rohner N."/>
            <person name="Searle S.M."/>
            <person name="Stahl B.A."/>
            <person name="Tabin C."/>
            <person name="Volff J.N."/>
            <person name="Yoshizawa M."/>
            <person name="Warren W.C."/>
        </authorList>
    </citation>
    <scope>NUCLEOTIDE SEQUENCE [LARGE SCALE GENOMIC DNA]</scope>
    <source>
        <strain evidence="25">female</strain>
    </source>
</reference>
<accession>A0A3B1J7X4</accession>
<comment type="catalytic activity">
    <reaction evidence="18">
        <text>2 Cu(+) + NADP(+) + H(+) = 2 Cu(2+) + NADPH</text>
        <dbReference type="Rhea" id="RHEA:71771"/>
        <dbReference type="ChEBI" id="CHEBI:15378"/>
        <dbReference type="ChEBI" id="CHEBI:29036"/>
        <dbReference type="ChEBI" id="CHEBI:49552"/>
        <dbReference type="ChEBI" id="CHEBI:57783"/>
        <dbReference type="ChEBI" id="CHEBI:58349"/>
    </reaction>
    <physiologicalReaction direction="right-to-left" evidence="18">
        <dbReference type="Rhea" id="RHEA:71773"/>
    </physiologicalReaction>
</comment>
<keyword evidence="5" id="KW-0813">Transport</keyword>
<dbReference type="Gene3D" id="3.40.50.720">
    <property type="entry name" value="NAD(P)-binding Rossmann-like Domain"/>
    <property type="match status" value="1"/>
</dbReference>
<dbReference type="STRING" id="7994.ENSAMXP00000038323"/>
<name>A0A3B1J7X4_ASTMX</name>
<dbReference type="Proteomes" id="UP000018467">
    <property type="component" value="Unassembled WGS sequence"/>
</dbReference>
<organism evidence="24 25">
    <name type="scientific">Astyanax mexicanus</name>
    <name type="common">Blind cave fish</name>
    <name type="synonym">Astyanax fasciatus mexicanus</name>
    <dbReference type="NCBI Taxonomy" id="7994"/>
    <lineage>
        <taxon>Eukaryota</taxon>
        <taxon>Metazoa</taxon>
        <taxon>Chordata</taxon>
        <taxon>Craniata</taxon>
        <taxon>Vertebrata</taxon>
        <taxon>Euteleostomi</taxon>
        <taxon>Actinopterygii</taxon>
        <taxon>Neopterygii</taxon>
        <taxon>Teleostei</taxon>
        <taxon>Ostariophysi</taxon>
        <taxon>Characiformes</taxon>
        <taxon>Characoidei</taxon>
        <taxon>Acestrorhamphidae</taxon>
        <taxon>Acestrorhamphinae</taxon>
        <taxon>Astyanax</taxon>
    </lineage>
</organism>
<dbReference type="Pfam" id="PF03807">
    <property type="entry name" value="F420_oxidored"/>
    <property type="match status" value="1"/>
</dbReference>
<evidence type="ECO:0000259" key="23">
    <source>
        <dbReference type="Pfam" id="PF03807"/>
    </source>
</evidence>
<keyword evidence="9" id="KW-0479">Metal-binding</keyword>
<comment type="catalytic activity">
    <reaction evidence="19">
        <text>2 Fe(2+) + NADP(+) + H(+) = 2 Fe(3+) + NADPH</text>
        <dbReference type="Rhea" id="RHEA:71767"/>
        <dbReference type="ChEBI" id="CHEBI:15378"/>
        <dbReference type="ChEBI" id="CHEBI:29033"/>
        <dbReference type="ChEBI" id="CHEBI:29034"/>
        <dbReference type="ChEBI" id="CHEBI:57783"/>
        <dbReference type="ChEBI" id="CHEBI:58349"/>
    </reaction>
    <physiologicalReaction direction="right-to-left" evidence="19">
        <dbReference type="Rhea" id="RHEA:71769"/>
    </physiologicalReaction>
</comment>
<dbReference type="Pfam" id="PF01794">
    <property type="entry name" value="Ferric_reduct"/>
    <property type="match status" value="1"/>
</dbReference>
<evidence type="ECO:0000256" key="6">
    <source>
        <dbReference type="ARBA" id="ARBA00022496"/>
    </source>
</evidence>
<keyword evidence="7" id="KW-0285">Flavoprotein</keyword>
<keyword evidence="11" id="KW-0274">FAD</keyword>
<feature type="transmembrane region" description="Helical" evidence="21">
    <location>
        <begin position="306"/>
        <end position="328"/>
    </location>
</feature>
<dbReference type="PANTHER" id="PTHR14239">
    <property type="entry name" value="DUDULIN-RELATED"/>
    <property type="match status" value="1"/>
</dbReference>
<dbReference type="InterPro" id="IPR051267">
    <property type="entry name" value="STEAP_metalloreductase"/>
</dbReference>
<comment type="similarity">
    <text evidence="4">Belongs to the STEAP family.</text>
</comment>
<dbReference type="PANTHER" id="PTHR14239:SF8">
    <property type="entry name" value="METALLOREDUCTASE STEAP3"/>
    <property type="match status" value="1"/>
</dbReference>
<dbReference type="AlphaFoldDB" id="A0A3B1J7X4"/>
<dbReference type="GO" id="GO:0010008">
    <property type="term" value="C:endosome membrane"/>
    <property type="evidence" value="ECO:0007669"/>
    <property type="project" value="UniProtKB-SubCell"/>
</dbReference>
<dbReference type="GO" id="GO:0052851">
    <property type="term" value="F:ferric-chelate reductase (NADPH) activity"/>
    <property type="evidence" value="ECO:0007669"/>
    <property type="project" value="TreeGrafter"/>
</dbReference>
<evidence type="ECO:0000256" key="9">
    <source>
        <dbReference type="ARBA" id="ARBA00022723"/>
    </source>
</evidence>
<dbReference type="GO" id="GO:0046872">
    <property type="term" value="F:metal ion binding"/>
    <property type="evidence" value="ECO:0007669"/>
    <property type="project" value="UniProtKB-KW"/>
</dbReference>
<feature type="domain" description="Ferric oxidoreductase" evidence="22">
    <location>
        <begin position="306"/>
        <end position="439"/>
    </location>
</feature>
<evidence type="ECO:0000256" key="21">
    <source>
        <dbReference type="SAM" id="Phobius"/>
    </source>
</evidence>
<evidence type="ECO:0000256" key="10">
    <source>
        <dbReference type="ARBA" id="ARBA00022753"/>
    </source>
</evidence>
<evidence type="ECO:0000256" key="12">
    <source>
        <dbReference type="ARBA" id="ARBA00022989"/>
    </source>
</evidence>
<keyword evidence="17 21" id="KW-0472">Membrane</keyword>
<dbReference type="GO" id="GO:0008823">
    <property type="term" value="F:cupric reductase (NADH) activity"/>
    <property type="evidence" value="ECO:0007669"/>
    <property type="project" value="TreeGrafter"/>
</dbReference>
<feature type="transmembrane region" description="Helical" evidence="21">
    <location>
        <begin position="443"/>
        <end position="465"/>
    </location>
</feature>
<proteinExistence type="inferred from homology"/>
<keyword evidence="15" id="KW-0186">Copper</keyword>